<feature type="domain" description="NAD(P)-binding" evidence="1">
    <location>
        <begin position="10"/>
        <end position="80"/>
    </location>
</feature>
<keyword evidence="3" id="KW-1185">Reference proteome</keyword>
<name>A0A2S5B061_9BASI</name>
<dbReference type="GO" id="GO:0005737">
    <property type="term" value="C:cytoplasm"/>
    <property type="evidence" value="ECO:0007669"/>
    <property type="project" value="TreeGrafter"/>
</dbReference>
<dbReference type="STRING" id="741276.A0A2S5B061"/>
<evidence type="ECO:0000259" key="1">
    <source>
        <dbReference type="Pfam" id="PF13460"/>
    </source>
</evidence>
<evidence type="ECO:0000313" key="3">
    <source>
        <dbReference type="Proteomes" id="UP000237144"/>
    </source>
</evidence>
<dbReference type="PANTHER" id="PTHR48079">
    <property type="entry name" value="PROTEIN YEEZ"/>
    <property type="match status" value="1"/>
</dbReference>
<organism evidence="2 3">
    <name type="scientific">Rhodotorula taiwanensis</name>
    <dbReference type="NCBI Taxonomy" id="741276"/>
    <lineage>
        <taxon>Eukaryota</taxon>
        <taxon>Fungi</taxon>
        <taxon>Dikarya</taxon>
        <taxon>Basidiomycota</taxon>
        <taxon>Pucciniomycotina</taxon>
        <taxon>Microbotryomycetes</taxon>
        <taxon>Sporidiobolales</taxon>
        <taxon>Sporidiobolaceae</taxon>
        <taxon>Rhodotorula</taxon>
    </lineage>
</organism>
<dbReference type="AlphaFoldDB" id="A0A2S5B061"/>
<dbReference type="InterPro" id="IPR036291">
    <property type="entry name" value="NAD(P)-bd_dom_sf"/>
</dbReference>
<comment type="caution">
    <text evidence="2">The sequence shown here is derived from an EMBL/GenBank/DDBJ whole genome shotgun (WGS) entry which is preliminary data.</text>
</comment>
<proteinExistence type="predicted"/>
<dbReference type="Gene3D" id="3.40.50.720">
    <property type="entry name" value="NAD(P)-binding Rossmann-like Domain"/>
    <property type="match status" value="1"/>
</dbReference>
<accession>A0A2S5B061</accession>
<dbReference type="GO" id="GO:0004029">
    <property type="term" value="F:aldehyde dehydrogenase (NAD+) activity"/>
    <property type="evidence" value="ECO:0007669"/>
    <property type="project" value="TreeGrafter"/>
</dbReference>
<dbReference type="PANTHER" id="PTHR48079:SF6">
    <property type="entry name" value="NAD(P)-BINDING DOMAIN-CONTAINING PROTEIN-RELATED"/>
    <property type="match status" value="1"/>
</dbReference>
<sequence length="349" mass="37649">MTIVRVFLLGATGYIGGPICSRLLGNGYAVTTLLRSDDRRAELLRQAGARVVIGDLDSVGLIEDESRDADIVITCASTSHLPSVVAILAGFRARRKDKRQTGVLIHTSGTGIFATGDARGLPPSPQDTSYSDLDVAAIEGLGDSHPQRKVHIKIVAAAEAGDVRSYIVLPSTIFGLSAEPGAGSIYNKHSSQMPALIRASLSRKRAGLVGLYENTWPLVHTDDLTDLYLLLIHAALRREDVGHGRSGYYVAANGQYICKDAALAIGRALYARGLAKMPEPSTFSAAELGRYFGENADFAGTNSQTTSERSRQLGWTPRGNMKAFLDSLDLEVESIWREEYKGKSREGLQ</sequence>
<dbReference type="InterPro" id="IPR051783">
    <property type="entry name" value="NAD(P)-dependent_oxidoreduct"/>
</dbReference>
<dbReference type="Pfam" id="PF13460">
    <property type="entry name" value="NAD_binding_10"/>
    <property type="match status" value="1"/>
</dbReference>
<reference evidence="2 3" key="1">
    <citation type="journal article" date="2018" name="Front. Microbiol.">
        <title>Prospects for Fungal Bioremediation of Acidic Radioactive Waste Sites: Characterization and Genome Sequence of Rhodotorula taiwanensis MD1149.</title>
        <authorList>
            <person name="Tkavc R."/>
            <person name="Matrosova V.Y."/>
            <person name="Grichenko O.E."/>
            <person name="Gostincar C."/>
            <person name="Volpe R.P."/>
            <person name="Klimenkova P."/>
            <person name="Gaidamakova E.K."/>
            <person name="Zhou C.E."/>
            <person name="Stewart B.J."/>
            <person name="Lyman M.G."/>
            <person name="Malfatti S.A."/>
            <person name="Rubinfeld B."/>
            <person name="Courtot M."/>
            <person name="Singh J."/>
            <person name="Dalgard C.L."/>
            <person name="Hamilton T."/>
            <person name="Frey K.G."/>
            <person name="Gunde-Cimerman N."/>
            <person name="Dugan L."/>
            <person name="Daly M.J."/>
        </authorList>
    </citation>
    <scope>NUCLEOTIDE SEQUENCE [LARGE SCALE GENOMIC DNA]</scope>
    <source>
        <strain evidence="2 3">MD1149</strain>
    </source>
</reference>
<dbReference type="EMBL" id="PJQD01000140">
    <property type="protein sequence ID" value="POY70145.1"/>
    <property type="molecule type" value="Genomic_DNA"/>
</dbReference>
<dbReference type="OrthoDB" id="10262413at2759"/>
<protein>
    <recommendedName>
        <fullName evidence="1">NAD(P)-binding domain-containing protein</fullName>
    </recommendedName>
</protein>
<dbReference type="SUPFAM" id="SSF51735">
    <property type="entry name" value="NAD(P)-binding Rossmann-fold domains"/>
    <property type="match status" value="1"/>
</dbReference>
<gene>
    <name evidence="2" type="ORF">BMF94_6728</name>
</gene>
<dbReference type="InterPro" id="IPR016040">
    <property type="entry name" value="NAD(P)-bd_dom"/>
</dbReference>
<evidence type="ECO:0000313" key="2">
    <source>
        <dbReference type="EMBL" id="POY70145.1"/>
    </source>
</evidence>
<dbReference type="Proteomes" id="UP000237144">
    <property type="component" value="Unassembled WGS sequence"/>
</dbReference>